<dbReference type="InterPro" id="IPR009057">
    <property type="entry name" value="Homeodomain-like_sf"/>
</dbReference>
<evidence type="ECO:0000256" key="1">
    <source>
        <dbReference type="ARBA" id="ARBA00023015"/>
    </source>
</evidence>
<dbReference type="Proteomes" id="UP001060325">
    <property type="component" value="Chromosome"/>
</dbReference>
<evidence type="ECO:0000259" key="4">
    <source>
        <dbReference type="PROSITE" id="PS51071"/>
    </source>
</evidence>
<evidence type="ECO:0000313" key="6">
    <source>
        <dbReference type="EMBL" id="UTT43489.1"/>
    </source>
</evidence>
<keyword evidence="3" id="KW-0804">Transcription</keyword>
<dbReference type="InterPro" id="IPR035472">
    <property type="entry name" value="RpiR-like_SIS"/>
</dbReference>
<keyword evidence="1" id="KW-0805">Transcription regulation</keyword>
<dbReference type="Gene3D" id="1.10.10.10">
    <property type="entry name" value="Winged helix-like DNA-binding domain superfamily/Winged helix DNA-binding domain"/>
    <property type="match status" value="1"/>
</dbReference>
<accession>A0ABY5FQ20</accession>
<reference evidence="6" key="1">
    <citation type="submission" date="2022-07" db="EMBL/GenBank/DDBJ databases">
        <title>Complete genome of CX2.</title>
        <authorList>
            <person name="Cao G."/>
        </authorList>
    </citation>
    <scope>NUCLEOTIDE SEQUENCE</scope>
    <source>
        <strain evidence="6">CX2</strain>
    </source>
</reference>
<feature type="domain" description="HTH rpiR-type" evidence="4">
    <location>
        <begin position="6"/>
        <end position="82"/>
    </location>
</feature>
<proteinExistence type="predicted"/>
<dbReference type="RefSeq" id="WP_255177870.1">
    <property type="nucleotide sequence ID" value="NZ_CP101462.1"/>
</dbReference>
<dbReference type="InterPro" id="IPR046348">
    <property type="entry name" value="SIS_dom_sf"/>
</dbReference>
<gene>
    <name evidence="6" type="ORF">NMQ00_03025</name>
</gene>
<organism evidence="6 7">
    <name type="scientific">Exiguobacterium aurantiacum</name>
    <dbReference type="NCBI Taxonomy" id="33987"/>
    <lineage>
        <taxon>Bacteria</taxon>
        <taxon>Bacillati</taxon>
        <taxon>Bacillota</taxon>
        <taxon>Bacilli</taxon>
        <taxon>Bacillales</taxon>
        <taxon>Bacillales Family XII. Incertae Sedis</taxon>
        <taxon>Exiguobacterium</taxon>
    </lineage>
</organism>
<dbReference type="EMBL" id="CP101462">
    <property type="protein sequence ID" value="UTT43489.1"/>
    <property type="molecule type" value="Genomic_DNA"/>
</dbReference>
<dbReference type="Gene3D" id="3.40.50.10490">
    <property type="entry name" value="Glucose-6-phosphate isomerase like protein, domain 1"/>
    <property type="match status" value="1"/>
</dbReference>
<dbReference type="InterPro" id="IPR036388">
    <property type="entry name" value="WH-like_DNA-bd_sf"/>
</dbReference>
<dbReference type="InterPro" id="IPR000281">
    <property type="entry name" value="HTH_RpiR"/>
</dbReference>
<dbReference type="PROSITE" id="PS51071">
    <property type="entry name" value="HTH_RPIR"/>
    <property type="match status" value="1"/>
</dbReference>
<name>A0ABY5FQ20_9BACL</name>
<dbReference type="SUPFAM" id="SSF53697">
    <property type="entry name" value="SIS domain"/>
    <property type="match status" value="1"/>
</dbReference>
<dbReference type="PANTHER" id="PTHR30514:SF1">
    <property type="entry name" value="HTH-TYPE TRANSCRIPTIONAL REGULATOR HEXR-RELATED"/>
    <property type="match status" value="1"/>
</dbReference>
<dbReference type="PROSITE" id="PS51464">
    <property type="entry name" value="SIS"/>
    <property type="match status" value="1"/>
</dbReference>
<evidence type="ECO:0000313" key="7">
    <source>
        <dbReference type="Proteomes" id="UP001060325"/>
    </source>
</evidence>
<dbReference type="Pfam" id="PF01380">
    <property type="entry name" value="SIS"/>
    <property type="match status" value="1"/>
</dbReference>
<keyword evidence="2" id="KW-0238">DNA-binding</keyword>
<dbReference type="CDD" id="cd05013">
    <property type="entry name" value="SIS_RpiR"/>
    <property type="match status" value="1"/>
</dbReference>
<dbReference type="SUPFAM" id="SSF46689">
    <property type="entry name" value="Homeodomain-like"/>
    <property type="match status" value="1"/>
</dbReference>
<sequence>MESKSMNGLARIRGAYTTLSKKEQRIADYILKQPERIIHHTINQVADDLDVAESTVFRFCQRVGFKGYQALKIALATDVVAPLQDIHEDISNDDTPFEIAEKIFTSNVKTLEATRQILDTASLDKAVALLLSARRIEFFGSGGSAVIALDAYHKFVRSGLFVTANLESHMQLMSASQLTNDDVAVLISHSGASKDTLDVAKVLSERGVPTIAITNYAKSPLSKLCDVALYTVSQETEFRSEALASRIAELSLIDALFTVVMMRRGEEGRESLQKMREAISLRRI</sequence>
<feature type="domain" description="SIS" evidence="5">
    <location>
        <begin position="126"/>
        <end position="266"/>
    </location>
</feature>
<evidence type="ECO:0000256" key="3">
    <source>
        <dbReference type="ARBA" id="ARBA00023163"/>
    </source>
</evidence>
<keyword evidence="7" id="KW-1185">Reference proteome</keyword>
<evidence type="ECO:0000256" key="2">
    <source>
        <dbReference type="ARBA" id="ARBA00023125"/>
    </source>
</evidence>
<dbReference type="InterPro" id="IPR001347">
    <property type="entry name" value="SIS_dom"/>
</dbReference>
<dbReference type="PANTHER" id="PTHR30514">
    <property type="entry name" value="GLUCOKINASE"/>
    <property type="match status" value="1"/>
</dbReference>
<dbReference type="Pfam" id="PF01418">
    <property type="entry name" value="HTH_6"/>
    <property type="match status" value="1"/>
</dbReference>
<dbReference type="InterPro" id="IPR047640">
    <property type="entry name" value="RpiR-like"/>
</dbReference>
<protein>
    <submittedName>
        <fullName evidence="6">MurR/RpiR family transcriptional regulator</fullName>
    </submittedName>
</protein>
<evidence type="ECO:0000259" key="5">
    <source>
        <dbReference type="PROSITE" id="PS51464"/>
    </source>
</evidence>